<evidence type="ECO:0000313" key="4">
    <source>
        <dbReference type="Proteomes" id="UP001324427"/>
    </source>
</evidence>
<evidence type="ECO:0000256" key="1">
    <source>
        <dbReference type="SAM" id="MobiDB-lite"/>
    </source>
</evidence>
<reference evidence="3 4" key="1">
    <citation type="submission" date="2021-11" db="EMBL/GenBank/DDBJ databases">
        <title>Black yeast isolated from Biological Soil Crust.</title>
        <authorList>
            <person name="Kurbessoian T."/>
        </authorList>
    </citation>
    <scope>NUCLEOTIDE SEQUENCE [LARGE SCALE GENOMIC DNA]</scope>
    <source>
        <strain evidence="3 4">CCFEE 5522</strain>
    </source>
</reference>
<proteinExistence type="predicted"/>
<protein>
    <recommendedName>
        <fullName evidence="2">Gfd2/YDR514C-like C-terminal domain-containing protein</fullName>
    </recommendedName>
</protein>
<dbReference type="InterPro" id="IPR036397">
    <property type="entry name" value="RNaseH_sf"/>
</dbReference>
<accession>A0AAV9JUD8</accession>
<dbReference type="InterPro" id="IPR048519">
    <property type="entry name" value="Gfd2/YDR514C-like_C"/>
</dbReference>
<feature type="region of interest" description="Disordered" evidence="1">
    <location>
        <begin position="579"/>
        <end position="638"/>
    </location>
</feature>
<feature type="domain" description="Gfd2/YDR514C-like C-terminal" evidence="2">
    <location>
        <begin position="339"/>
        <end position="539"/>
    </location>
</feature>
<evidence type="ECO:0000259" key="2">
    <source>
        <dbReference type="Pfam" id="PF21762"/>
    </source>
</evidence>
<comment type="caution">
    <text evidence="3">The sequence shown here is derived from an EMBL/GenBank/DDBJ whole genome shotgun (WGS) entry which is preliminary data.</text>
</comment>
<dbReference type="InterPro" id="IPR012337">
    <property type="entry name" value="RNaseH-like_sf"/>
</dbReference>
<evidence type="ECO:0000313" key="3">
    <source>
        <dbReference type="EMBL" id="KAK4548611.1"/>
    </source>
</evidence>
<feature type="region of interest" description="Disordered" evidence="1">
    <location>
        <begin position="17"/>
        <end position="41"/>
    </location>
</feature>
<dbReference type="Gene3D" id="3.30.420.10">
    <property type="entry name" value="Ribonuclease H-like superfamily/Ribonuclease H"/>
    <property type="match status" value="1"/>
</dbReference>
<dbReference type="Pfam" id="PF21762">
    <property type="entry name" value="DEDDh_C"/>
    <property type="match status" value="1"/>
</dbReference>
<organism evidence="3 4">
    <name type="scientific">Oleoguttula mirabilis</name>
    <dbReference type="NCBI Taxonomy" id="1507867"/>
    <lineage>
        <taxon>Eukaryota</taxon>
        <taxon>Fungi</taxon>
        <taxon>Dikarya</taxon>
        <taxon>Ascomycota</taxon>
        <taxon>Pezizomycotina</taxon>
        <taxon>Dothideomycetes</taxon>
        <taxon>Dothideomycetidae</taxon>
        <taxon>Mycosphaerellales</taxon>
        <taxon>Teratosphaeriaceae</taxon>
        <taxon>Oleoguttula</taxon>
    </lineage>
</organism>
<dbReference type="SUPFAM" id="SSF53098">
    <property type="entry name" value="Ribonuclease H-like"/>
    <property type="match status" value="1"/>
</dbReference>
<dbReference type="EMBL" id="JAVFHQ010000007">
    <property type="protein sequence ID" value="KAK4548611.1"/>
    <property type="molecule type" value="Genomic_DNA"/>
</dbReference>
<dbReference type="GO" id="GO:0003676">
    <property type="term" value="F:nucleic acid binding"/>
    <property type="evidence" value="ECO:0007669"/>
    <property type="project" value="InterPro"/>
</dbReference>
<dbReference type="GO" id="GO:0005634">
    <property type="term" value="C:nucleus"/>
    <property type="evidence" value="ECO:0007669"/>
    <property type="project" value="TreeGrafter"/>
</dbReference>
<dbReference type="PANTHER" id="PTHR28083">
    <property type="entry name" value="GOOD FOR FULL DBP5 ACTIVITY PROTEIN 2"/>
    <property type="match status" value="1"/>
</dbReference>
<gene>
    <name evidence="3" type="ORF">LTR36_009521</name>
</gene>
<keyword evidence="4" id="KW-1185">Reference proteome</keyword>
<sequence>MPSLSPMDRFVNLIGGEQNLPPQLLPTPPAPAAGESPDVNDELSKLPSVEAVITEDALLQRAQAHNASLSASVREVVYPSIQPQFTPDIAQQPTFQTVNADLSIDPRRDEAAPLGISLTPFGAVTKFCYKFVKSEYQQPLATLLWDSNKIYQRNWDLWYVWSDLAPSAKPVIFVPESQVASLIDDCNRAYPNAKVGITDELRDEGMVVNFDSRRNDLRPKWLGNCTSRDQHDHWIANLPLPLQVKSPMAADRDLEGFKRHIEQALELGKAKRSAKIHRSQQAAMQRKQSASKQVLRAQRYLGLIAKKDEDDLMPDMAGLSIAAIDPSKPPPYPLDMDAIFISIDCEAYEKWPKVVTEVGVATLDTRDLQGNAPGSVGQNWHKHIRGRHFRIIEHKHLVNKEYCPGDPTAFEYGKSEFVGKDNIASALTGCFHEPFSKKQPDDSYTVTTKDANAVEEKRNIILLGHDINADIEFCKAIGFHPLNRGNMLDVLDSADLFRAYTKAVNPSSLGNVCYHFDLSAWHAHNAGNDAMHTVWALLAIAVKDASERGSEDVAKKHEENFAQKMEEAVELAKERVKSDAEGWGVHDDDDGGVAVAPREEDFASKKAKAKNPAFGPPRPPSPSASGGLYTSGGAPLDV</sequence>
<dbReference type="InterPro" id="IPR040151">
    <property type="entry name" value="Gfd2/YDR514C-like"/>
</dbReference>
<dbReference type="Proteomes" id="UP001324427">
    <property type="component" value="Unassembled WGS sequence"/>
</dbReference>
<name>A0AAV9JUD8_9PEZI</name>
<dbReference type="PANTHER" id="PTHR28083:SF1">
    <property type="entry name" value="GOOD FOR FULL DBP5 ACTIVITY PROTEIN 2"/>
    <property type="match status" value="1"/>
</dbReference>
<dbReference type="AlphaFoldDB" id="A0AAV9JUD8"/>